<keyword evidence="5 12" id="KW-0812">Transmembrane</keyword>
<keyword evidence="18" id="KW-1185">Reference proteome</keyword>
<gene>
    <name evidence="17" type="ordered locus">azo2156</name>
</gene>
<dbReference type="PANTHER" id="PTHR30069:SF53">
    <property type="entry name" value="COLICIN I RECEPTOR-RELATED"/>
    <property type="match status" value="1"/>
</dbReference>
<evidence type="ECO:0000256" key="5">
    <source>
        <dbReference type="ARBA" id="ARBA00022692"/>
    </source>
</evidence>
<dbReference type="STRING" id="62928.azo2156"/>
<dbReference type="CDD" id="cd01347">
    <property type="entry name" value="ligand_gated_channel"/>
    <property type="match status" value="1"/>
</dbReference>
<protein>
    <submittedName>
        <fullName evidence="17">Probable TonB-dependent receptor</fullName>
    </submittedName>
</protein>
<keyword evidence="3 12" id="KW-0813">Transport</keyword>
<evidence type="ECO:0000256" key="2">
    <source>
        <dbReference type="ARBA" id="ARBA00009810"/>
    </source>
</evidence>
<keyword evidence="9 12" id="KW-0472">Membrane</keyword>
<dbReference type="Pfam" id="PF00593">
    <property type="entry name" value="TonB_dep_Rec_b-barrel"/>
    <property type="match status" value="1"/>
</dbReference>
<dbReference type="EMBL" id="AM406670">
    <property type="protein sequence ID" value="CAL94773.1"/>
    <property type="molecule type" value="Genomic_DNA"/>
</dbReference>
<dbReference type="GO" id="GO:0015344">
    <property type="term" value="F:siderophore uptake transmembrane transporter activity"/>
    <property type="evidence" value="ECO:0007669"/>
    <property type="project" value="TreeGrafter"/>
</dbReference>
<dbReference type="InterPro" id="IPR000531">
    <property type="entry name" value="Beta-barrel_TonB"/>
</dbReference>
<dbReference type="PANTHER" id="PTHR30069">
    <property type="entry name" value="TONB-DEPENDENT OUTER MEMBRANE RECEPTOR"/>
    <property type="match status" value="1"/>
</dbReference>
<accession>A1K7G8</accession>
<dbReference type="PROSITE" id="PS52016">
    <property type="entry name" value="TONB_DEPENDENT_REC_3"/>
    <property type="match status" value="1"/>
</dbReference>
<sequence length="763" mass="84285">MYRQPHIKPLVVALGAAFAALVAPAALAQGVATERELNAVVVATDGARESLDPTLPSSSHSTTRKELENQSFINTEDALTYAPNTAVRKRFIGDRNANLAGRSFGTLQPARGLAYVDGYLISNFLGRFDAPRWNIVAPEEVARTDVLYGPFSALYPGNSIGTTVAITTRMPTEPEASARVLAYRQRHKDYGLSRDYGGDEESAYAGRRWGDLSLSLSVNRLAYESQPMAYASANPVNANVAGLPAVSGAVHDRDPSGRARTILGATGIQEGVQQQAKLRLAYDITPELQADMLVAHWRNDYRVSNETLLRDAAGNPYWRPASGSSAVNIDGLRYNLPAMQPQRGEDEHLQLGARLRTLREHGWNHSVQLSSYQLQTDSLRQANVSDPYARGAVAGTDTRRDGTGWTTFEAQTTWTPESRLGHALTFGYHRNVYELENRVYALSDWHSSSSRTGETQNYLGKTEVQALYAQDAWRFHPDWVATAGLRLERFRAYDGEQFAAGTRVGHEDRKASAASPKLSLAYVVDDYWLLRASYGRGVRFPTVSELFQGTVSNNTIYNNDPDLKPEKSDAIELTAIRDTGAGSLRVSVFQDNIRDAIFQQRQDVGGVTVNTVQNVDRVRTRGIEFAWQGSDLFVDGLDVQASLAFNRALTLSNPAVPASEGKNFPRIPRIRASVFGSYTQGPWTASLGVRHSGKQYNELDNSDRNSDTFGAVSSFTVTDARFVYRFSRQARLAVGVDNLTDERYYVYHPYPGRTAYAELAISY</sequence>
<keyword evidence="8 13" id="KW-0798">TonB box</keyword>
<evidence type="ECO:0000256" key="3">
    <source>
        <dbReference type="ARBA" id="ARBA00022448"/>
    </source>
</evidence>
<dbReference type="Gene3D" id="2.170.130.10">
    <property type="entry name" value="TonB-dependent receptor, plug domain"/>
    <property type="match status" value="1"/>
</dbReference>
<keyword evidence="10 17" id="KW-0675">Receptor</keyword>
<dbReference type="InterPro" id="IPR036942">
    <property type="entry name" value="Beta-barrel_TonB_sf"/>
</dbReference>
<keyword evidence="6 14" id="KW-0732">Signal</keyword>
<comment type="subcellular location">
    <subcellularLocation>
        <location evidence="1 12">Cell outer membrane</location>
        <topology evidence="1 12">Multi-pass membrane protein</topology>
    </subcellularLocation>
</comment>
<evidence type="ECO:0000256" key="8">
    <source>
        <dbReference type="ARBA" id="ARBA00023077"/>
    </source>
</evidence>
<evidence type="ECO:0000256" key="13">
    <source>
        <dbReference type="RuleBase" id="RU003357"/>
    </source>
</evidence>
<feature type="chain" id="PRO_5002635593" evidence="14">
    <location>
        <begin position="29"/>
        <end position="763"/>
    </location>
</feature>
<evidence type="ECO:0000259" key="15">
    <source>
        <dbReference type="Pfam" id="PF00593"/>
    </source>
</evidence>
<dbReference type="InterPro" id="IPR012910">
    <property type="entry name" value="Plug_dom"/>
</dbReference>
<dbReference type="SUPFAM" id="SSF56935">
    <property type="entry name" value="Porins"/>
    <property type="match status" value="1"/>
</dbReference>
<feature type="domain" description="TonB-dependent receptor-like beta-barrel" evidence="15">
    <location>
        <begin position="309"/>
        <end position="739"/>
    </location>
</feature>
<evidence type="ECO:0000313" key="17">
    <source>
        <dbReference type="EMBL" id="CAL94773.1"/>
    </source>
</evidence>
<evidence type="ECO:0000313" key="18">
    <source>
        <dbReference type="Proteomes" id="UP000002588"/>
    </source>
</evidence>
<dbReference type="Proteomes" id="UP000002588">
    <property type="component" value="Chromosome"/>
</dbReference>
<evidence type="ECO:0000256" key="9">
    <source>
        <dbReference type="ARBA" id="ARBA00023136"/>
    </source>
</evidence>
<keyword evidence="11 12" id="KW-0998">Cell outer membrane</keyword>
<name>A1K7G8_AZOSB</name>
<dbReference type="InterPro" id="IPR037066">
    <property type="entry name" value="Plug_dom_sf"/>
</dbReference>
<feature type="domain" description="TonB-dependent receptor plug" evidence="16">
    <location>
        <begin position="55"/>
        <end position="161"/>
    </location>
</feature>
<proteinExistence type="inferred from homology"/>
<keyword evidence="7" id="KW-0406">Ion transport</keyword>
<feature type="signal peptide" evidence="14">
    <location>
        <begin position="1"/>
        <end position="28"/>
    </location>
</feature>
<dbReference type="KEGG" id="azo:azo2156"/>
<evidence type="ECO:0000256" key="14">
    <source>
        <dbReference type="SAM" id="SignalP"/>
    </source>
</evidence>
<comment type="similarity">
    <text evidence="2 12 13">Belongs to the TonB-dependent receptor family.</text>
</comment>
<evidence type="ECO:0000256" key="12">
    <source>
        <dbReference type="PROSITE-ProRule" id="PRU01360"/>
    </source>
</evidence>
<dbReference type="InterPro" id="IPR039426">
    <property type="entry name" value="TonB-dep_rcpt-like"/>
</dbReference>
<reference evidence="17 18" key="1">
    <citation type="journal article" date="2006" name="Nat. Biotechnol.">
        <title>Complete genome of the mutualistic, N2-fixing grass endophyte Azoarcus sp. strain BH72.</title>
        <authorList>
            <person name="Krause A."/>
            <person name="Ramakumar A."/>
            <person name="Bartels D."/>
            <person name="Battistoni F."/>
            <person name="Bekel T."/>
            <person name="Boch J."/>
            <person name="Boehm M."/>
            <person name="Friedrich F."/>
            <person name="Hurek T."/>
            <person name="Krause L."/>
            <person name="Linke B."/>
            <person name="McHardy A.C."/>
            <person name="Sarkar A."/>
            <person name="Schneiker S."/>
            <person name="Syed A.A."/>
            <person name="Thauer R."/>
            <person name="Vorhoelter F.-J."/>
            <person name="Weidner S."/>
            <person name="Puehler A."/>
            <person name="Reinhold-Hurek B."/>
            <person name="Kaiser O."/>
            <person name="Goesmann A."/>
        </authorList>
    </citation>
    <scope>NUCLEOTIDE SEQUENCE [LARGE SCALE GENOMIC DNA]</scope>
    <source>
        <strain evidence="17 18">BH72</strain>
    </source>
</reference>
<evidence type="ECO:0000256" key="1">
    <source>
        <dbReference type="ARBA" id="ARBA00004571"/>
    </source>
</evidence>
<dbReference type="eggNOG" id="COG4771">
    <property type="taxonomic scope" value="Bacteria"/>
</dbReference>
<dbReference type="Gene3D" id="2.40.170.20">
    <property type="entry name" value="TonB-dependent receptor, beta-barrel domain"/>
    <property type="match status" value="1"/>
</dbReference>
<evidence type="ECO:0000256" key="4">
    <source>
        <dbReference type="ARBA" id="ARBA00022452"/>
    </source>
</evidence>
<evidence type="ECO:0000256" key="7">
    <source>
        <dbReference type="ARBA" id="ARBA00023065"/>
    </source>
</evidence>
<dbReference type="GO" id="GO:0009279">
    <property type="term" value="C:cell outer membrane"/>
    <property type="evidence" value="ECO:0007669"/>
    <property type="project" value="UniProtKB-SubCell"/>
</dbReference>
<evidence type="ECO:0000256" key="10">
    <source>
        <dbReference type="ARBA" id="ARBA00023170"/>
    </source>
</evidence>
<dbReference type="GO" id="GO:0044718">
    <property type="term" value="P:siderophore transmembrane transport"/>
    <property type="evidence" value="ECO:0007669"/>
    <property type="project" value="TreeGrafter"/>
</dbReference>
<organism evidence="17 18">
    <name type="scientific">Azoarcus sp. (strain BH72)</name>
    <dbReference type="NCBI Taxonomy" id="418699"/>
    <lineage>
        <taxon>Bacteria</taxon>
        <taxon>Pseudomonadati</taxon>
        <taxon>Pseudomonadota</taxon>
        <taxon>Betaproteobacteria</taxon>
        <taxon>Rhodocyclales</taxon>
        <taxon>Zoogloeaceae</taxon>
        <taxon>Azoarcus</taxon>
    </lineage>
</organism>
<evidence type="ECO:0000256" key="11">
    <source>
        <dbReference type="ARBA" id="ARBA00023237"/>
    </source>
</evidence>
<dbReference type="Pfam" id="PF07715">
    <property type="entry name" value="Plug"/>
    <property type="match status" value="1"/>
</dbReference>
<evidence type="ECO:0000256" key="6">
    <source>
        <dbReference type="ARBA" id="ARBA00022729"/>
    </source>
</evidence>
<dbReference type="AlphaFoldDB" id="A1K7G8"/>
<evidence type="ECO:0000259" key="16">
    <source>
        <dbReference type="Pfam" id="PF07715"/>
    </source>
</evidence>
<keyword evidence="4 12" id="KW-1134">Transmembrane beta strand</keyword>
<dbReference type="RefSeq" id="WP_011765887.1">
    <property type="nucleotide sequence ID" value="NC_008702.1"/>
</dbReference>
<dbReference type="HOGENOM" id="CLU_008287_18_1_4"/>